<protein>
    <submittedName>
        <fullName evidence="2">Uncharacterized protein</fullName>
    </submittedName>
</protein>
<keyword evidence="3" id="KW-1185">Reference proteome</keyword>
<feature type="coiled-coil region" evidence="1">
    <location>
        <begin position="54"/>
        <end position="88"/>
    </location>
</feature>
<sequence>MKVEELADHLEAAKQELATHSERVKTLKEQGSTSEEIQLFTDNIWFSMNRAQFIQIQEDRLAELEKRVETLENLLATLQETLDQELKNV</sequence>
<reference evidence="3" key="1">
    <citation type="submission" date="2019-12" db="EMBL/GenBank/DDBJ databases">
        <authorList>
            <person name="Olsen N.S."/>
            <person name="Junco L.M.F."/>
            <person name="Kot W."/>
            <person name="Hansen L.H."/>
        </authorList>
    </citation>
    <scope>NUCLEOTIDE SEQUENCE [LARGE SCALE GENOMIC DNA]</scope>
</reference>
<accession>A0A6B9WSS2</accession>
<keyword evidence="1" id="KW-0175">Coiled coil</keyword>
<dbReference type="Proteomes" id="UP000464205">
    <property type="component" value="Segment"/>
</dbReference>
<dbReference type="EMBL" id="MN850594">
    <property type="protein sequence ID" value="QHR68747.1"/>
    <property type="molecule type" value="Genomic_DNA"/>
</dbReference>
<evidence type="ECO:0000256" key="1">
    <source>
        <dbReference type="SAM" id="Coils"/>
    </source>
</evidence>
<name>A0A6B9WSS2_9CAUD</name>
<gene>
    <name evidence="2" type="ORF">flopper_5</name>
</gene>
<organism evidence="2 3">
    <name type="scientific">Escherichia phage flopper</name>
    <dbReference type="NCBI Taxonomy" id="2696397"/>
    <lineage>
        <taxon>Viruses</taxon>
        <taxon>Duplodnaviria</taxon>
        <taxon>Heunggongvirae</taxon>
        <taxon>Uroviricota</taxon>
        <taxon>Caudoviricetes</taxon>
        <taxon>Chaseviridae</taxon>
        <taxon>Cleopatravirinae</taxon>
        <taxon>Carltongylesvirus</taxon>
        <taxon>Carltongylesvirus flopper</taxon>
    </lineage>
</organism>
<evidence type="ECO:0000313" key="3">
    <source>
        <dbReference type="Proteomes" id="UP000464205"/>
    </source>
</evidence>
<evidence type="ECO:0000313" key="2">
    <source>
        <dbReference type="EMBL" id="QHR68747.1"/>
    </source>
</evidence>
<proteinExistence type="predicted"/>
<feature type="coiled-coil region" evidence="1">
    <location>
        <begin position="3"/>
        <end position="30"/>
    </location>
</feature>